<dbReference type="AlphaFoldDB" id="A0A7S3Y9B1"/>
<protein>
    <submittedName>
        <fullName evidence="2">Uncharacterized protein</fullName>
    </submittedName>
</protein>
<accession>A0A7S3Y9B1</accession>
<dbReference type="EMBL" id="HBIV01001242">
    <property type="protein sequence ID" value="CAE0644769.1"/>
    <property type="molecule type" value="Transcribed_RNA"/>
</dbReference>
<evidence type="ECO:0000256" key="1">
    <source>
        <dbReference type="SAM" id="MobiDB-lite"/>
    </source>
</evidence>
<proteinExistence type="predicted"/>
<evidence type="ECO:0000313" key="2">
    <source>
        <dbReference type="EMBL" id="CAE0644769.1"/>
    </source>
</evidence>
<gene>
    <name evidence="2" type="ORF">LGLO00237_LOCUS864</name>
</gene>
<feature type="compositionally biased region" description="Basic and acidic residues" evidence="1">
    <location>
        <begin position="118"/>
        <end position="140"/>
    </location>
</feature>
<feature type="region of interest" description="Disordered" evidence="1">
    <location>
        <begin position="106"/>
        <end position="140"/>
    </location>
</feature>
<name>A0A7S3Y9B1_9EUKA</name>
<organism evidence="2">
    <name type="scientific">Lotharella globosa</name>
    <dbReference type="NCBI Taxonomy" id="91324"/>
    <lineage>
        <taxon>Eukaryota</taxon>
        <taxon>Sar</taxon>
        <taxon>Rhizaria</taxon>
        <taxon>Cercozoa</taxon>
        <taxon>Chlorarachniophyceae</taxon>
        <taxon>Lotharella</taxon>
    </lineage>
</organism>
<reference evidence="2" key="1">
    <citation type="submission" date="2021-01" db="EMBL/GenBank/DDBJ databases">
        <authorList>
            <person name="Corre E."/>
            <person name="Pelletier E."/>
            <person name="Niang G."/>
            <person name="Scheremetjew M."/>
            <person name="Finn R."/>
            <person name="Kale V."/>
            <person name="Holt S."/>
            <person name="Cochrane G."/>
            <person name="Meng A."/>
            <person name="Brown T."/>
            <person name="Cohen L."/>
        </authorList>
    </citation>
    <scope>NUCLEOTIDE SEQUENCE</scope>
    <source>
        <strain evidence="2">CCCM811</strain>
    </source>
</reference>
<sequence length="140" mass="16316">MTIPGPFSSEIKAKREKNDAIEKYVAVEGLLKLEQDGGALKNLENQVASLKCELANERQEKDDLIDQHEDAIYDAEESHKTEIAQEREKREQLKDFYEEKIRRMRSEYSKRPSVHNSSTEEKTKMLEALRTKENGKEIDF</sequence>